<evidence type="ECO:0000259" key="2">
    <source>
        <dbReference type="Pfam" id="PF07859"/>
    </source>
</evidence>
<name>A0A6J6UMJ5_9ZZZZ</name>
<evidence type="ECO:0000256" key="1">
    <source>
        <dbReference type="ARBA" id="ARBA00022801"/>
    </source>
</evidence>
<dbReference type="AlphaFoldDB" id="A0A6J6UMJ5"/>
<organism evidence="3">
    <name type="scientific">freshwater metagenome</name>
    <dbReference type="NCBI Taxonomy" id="449393"/>
    <lineage>
        <taxon>unclassified sequences</taxon>
        <taxon>metagenomes</taxon>
        <taxon>ecological metagenomes</taxon>
    </lineage>
</organism>
<keyword evidence="1" id="KW-0378">Hydrolase</keyword>
<dbReference type="Pfam" id="PF07859">
    <property type="entry name" value="Abhydrolase_3"/>
    <property type="match status" value="1"/>
</dbReference>
<dbReference type="InterPro" id="IPR050300">
    <property type="entry name" value="GDXG_lipolytic_enzyme"/>
</dbReference>
<dbReference type="InterPro" id="IPR013094">
    <property type="entry name" value="AB_hydrolase_3"/>
</dbReference>
<accession>A0A6J6UMJ5</accession>
<dbReference type="EMBL" id="CAEZYY010000023">
    <property type="protein sequence ID" value="CAB4760696.1"/>
    <property type="molecule type" value="Genomic_DNA"/>
</dbReference>
<feature type="domain" description="Alpha/beta hydrolase fold-3" evidence="2">
    <location>
        <begin position="165"/>
        <end position="368"/>
    </location>
</feature>
<dbReference type="PANTHER" id="PTHR48081:SF8">
    <property type="entry name" value="ALPHA_BETA HYDROLASE FOLD-3 DOMAIN-CONTAINING PROTEIN-RELATED"/>
    <property type="match status" value="1"/>
</dbReference>
<dbReference type="GO" id="GO:0016787">
    <property type="term" value="F:hydrolase activity"/>
    <property type="evidence" value="ECO:0007669"/>
    <property type="project" value="UniProtKB-KW"/>
</dbReference>
<gene>
    <name evidence="3" type="ORF">UFOPK2806_01631</name>
</gene>
<dbReference type="PANTHER" id="PTHR48081">
    <property type="entry name" value="AB HYDROLASE SUPERFAMILY PROTEIN C4A8.06C"/>
    <property type="match status" value="1"/>
</dbReference>
<evidence type="ECO:0000313" key="3">
    <source>
        <dbReference type="EMBL" id="CAB4760696.1"/>
    </source>
</evidence>
<proteinExistence type="predicted"/>
<reference evidence="3" key="1">
    <citation type="submission" date="2020-05" db="EMBL/GenBank/DDBJ databases">
        <authorList>
            <person name="Chiriac C."/>
            <person name="Salcher M."/>
            <person name="Ghai R."/>
            <person name="Kavagutti S V."/>
        </authorList>
    </citation>
    <scope>NUCLEOTIDE SEQUENCE</scope>
</reference>
<sequence length="395" mass="42588">MELDPQAAVLVALLRSKGVVNVSQLTVAGARREGLHLAGTWALDDDSVAIVSHVSRLGRMSESNLAAISGIVESRLQPLLENLRFAGYLRRREGPRGDTLWEAMLSGRRRSSPDVTGALASLAADSEVNTTPSGSDGVRDHQVLPGVEVRVYRPVDAGEALLPVVFFVHGGGYVTGSIESYNEFCLSMVELTGFAVVSVGYRLAPEHRFPTAYTDTVAALHWLVEQGASHGLDAHRLAAMGDSAGAALCTSAILTAHREGWARIALQVLLYPALDTERSLPSYETFADGPLVSAADMEWFYQHYAAPPREWTSSPIHAPDLSGSPPALILAASIDPMHDDGVVYAQRLRDACVEVQHVECDGMFHGFILFSPALDGANRARKYVAAELQRALNPR</sequence>
<dbReference type="Gene3D" id="3.40.50.1820">
    <property type="entry name" value="alpha/beta hydrolase"/>
    <property type="match status" value="1"/>
</dbReference>
<dbReference type="InterPro" id="IPR029058">
    <property type="entry name" value="AB_hydrolase_fold"/>
</dbReference>
<protein>
    <submittedName>
        <fullName evidence="3">Unannotated protein</fullName>
    </submittedName>
</protein>
<dbReference type="SUPFAM" id="SSF53474">
    <property type="entry name" value="alpha/beta-Hydrolases"/>
    <property type="match status" value="1"/>
</dbReference>